<dbReference type="RefSeq" id="WP_152123484.1">
    <property type="nucleotide sequence ID" value="NZ_WELI01000002.1"/>
</dbReference>
<dbReference type="Pfam" id="PF26566">
    <property type="entry name" value="PH_40"/>
    <property type="match status" value="1"/>
</dbReference>
<evidence type="ECO:0000313" key="3">
    <source>
        <dbReference type="EMBL" id="KAB7731902.1"/>
    </source>
</evidence>
<dbReference type="AlphaFoldDB" id="A0A7J5U341"/>
<dbReference type="InterPro" id="IPR058916">
    <property type="entry name" value="PH_40"/>
</dbReference>
<evidence type="ECO:0000256" key="1">
    <source>
        <dbReference type="SAM" id="Phobius"/>
    </source>
</evidence>
<proteinExistence type="predicted"/>
<feature type="transmembrane region" description="Helical" evidence="1">
    <location>
        <begin position="80"/>
        <end position="103"/>
    </location>
</feature>
<keyword evidence="1" id="KW-0812">Transmembrane</keyword>
<name>A0A7J5U341_9BACT</name>
<feature type="domain" description="PH" evidence="2">
    <location>
        <begin position="38"/>
        <end position="174"/>
    </location>
</feature>
<protein>
    <recommendedName>
        <fullName evidence="2">PH domain-containing protein</fullName>
    </recommendedName>
</protein>
<accession>A0A7J5U341</accession>
<keyword evidence="1" id="KW-0472">Membrane</keyword>
<sequence>MGIGVILLLIFGGLMYRLIRFSRESTGDGSPLEKQVTYQTTEWQYFTRFDLLSTVFLGFVCLYLPYVVVAYGLPAAKTVWHYAIAIGLVGVCGWALYYIWIWFRLNNQYWQLTRDVLVTLDPADKRVFLQYPDYTVSFTAADATRVELVGTGSKGSKLFSGFTYWRFHLTDGLIVYLNNNSSFLTHIQEVYFGQVPFRYEGKRIPWIDREVISESAEA</sequence>
<feature type="transmembrane region" description="Helical" evidence="1">
    <location>
        <begin position="51"/>
        <end position="73"/>
    </location>
</feature>
<dbReference type="Proteomes" id="UP000488299">
    <property type="component" value="Unassembled WGS sequence"/>
</dbReference>
<reference evidence="3 4" key="1">
    <citation type="submission" date="2019-10" db="EMBL/GenBank/DDBJ databases">
        <title>Rudanella paleaurantiibacter sp. nov., isolated from sludge.</title>
        <authorList>
            <person name="Xu S.Q."/>
        </authorList>
    </citation>
    <scope>NUCLEOTIDE SEQUENCE [LARGE SCALE GENOMIC DNA]</scope>
    <source>
        <strain evidence="3 4">HX-22-17</strain>
    </source>
</reference>
<evidence type="ECO:0000313" key="4">
    <source>
        <dbReference type="Proteomes" id="UP000488299"/>
    </source>
</evidence>
<evidence type="ECO:0000259" key="2">
    <source>
        <dbReference type="Pfam" id="PF26566"/>
    </source>
</evidence>
<dbReference type="EMBL" id="WELI01000002">
    <property type="protein sequence ID" value="KAB7731902.1"/>
    <property type="molecule type" value="Genomic_DNA"/>
</dbReference>
<gene>
    <name evidence="3" type="ORF">F5984_06675</name>
</gene>
<comment type="caution">
    <text evidence="3">The sequence shown here is derived from an EMBL/GenBank/DDBJ whole genome shotgun (WGS) entry which is preliminary data.</text>
</comment>
<keyword evidence="4" id="KW-1185">Reference proteome</keyword>
<organism evidence="3 4">
    <name type="scientific">Rudanella paleaurantiibacter</name>
    <dbReference type="NCBI Taxonomy" id="2614655"/>
    <lineage>
        <taxon>Bacteria</taxon>
        <taxon>Pseudomonadati</taxon>
        <taxon>Bacteroidota</taxon>
        <taxon>Cytophagia</taxon>
        <taxon>Cytophagales</taxon>
        <taxon>Cytophagaceae</taxon>
        <taxon>Rudanella</taxon>
    </lineage>
</organism>
<keyword evidence="1" id="KW-1133">Transmembrane helix</keyword>